<name>A0A0E9VBC9_ANGAN</name>
<dbReference type="AlphaFoldDB" id="A0A0E9VBC9"/>
<protein>
    <submittedName>
        <fullName evidence="1">Uncharacterized protein</fullName>
    </submittedName>
</protein>
<proteinExistence type="predicted"/>
<reference evidence="1" key="2">
    <citation type="journal article" date="2015" name="Fish Shellfish Immunol.">
        <title>Early steps in the European eel (Anguilla anguilla)-Vibrio vulnificus interaction in the gills: Role of the RtxA13 toxin.</title>
        <authorList>
            <person name="Callol A."/>
            <person name="Pajuelo D."/>
            <person name="Ebbesson L."/>
            <person name="Teles M."/>
            <person name="MacKenzie S."/>
            <person name="Amaro C."/>
        </authorList>
    </citation>
    <scope>NUCLEOTIDE SEQUENCE</scope>
</reference>
<accession>A0A0E9VBC9</accession>
<organism evidence="1">
    <name type="scientific">Anguilla anguilla</name>
    <name type="common">European freshwater eel</name>
    <name type="synonym">Muraena anguilla</name>
    <dbReference type="NCBI Taxonomy" id="7936"/>
    <lineage>
        <taxon>Eukaryota</taxon>
        <taxon>Metazoa</taxon>
        <taxon>Chordata</taxon>
        <taxon>Craniata</taxon>
        <taxon>Vertebrata</taxon>
        <taxon>Euteleostomi</taxon>
        <taxon>Actinopterygii</taxon>
        <taxon>Neopterygii</taxon>
        <taxon>Teleostei</taxon>
        <taxon>Anguilliformes</taxon>
        <taxon>Anguillidae</taxon>
        <taxon>Anguilla</taxon>
    </lineage>
</organism>
<evidence type="ECO:0000313" key="1">
    <source>
        <dbReference type="EMBL" id="JAH75321.1"/>
    </source>
</evidence>
<reference evidence="1" key="1">
    <citation type="submission" date="2014-11" db="EMBL/GenBank/DDBJ databases">
        <authorList>
            <person name="Amaro Gonzalez C."/>
        </authorList>
    </citation>
    <scope>NUCLEOTIDE SEQUENCE</scope>
</reference>
<dbReference type="EMBL" id="GBXM01033256">
    <property type="protein sequence ID" value="JAH75321.1"/>
    <property type="molecule type" value="Transcribed_RNA"/>
</dbReference>
<sequence>MHCLSSPAAFPPLLLIIPSPLFKYK</sequence>